<dbReference type="InterPro" id="IPR016181">
    <property type="entry name" value="Acyl_CoA_acyltransferase"/>
</dbReference>
<proteinExistence type="predicted"/>
<evidence type="ECO:0000313" key="2">
    <source>
        <dbReference type="EMBL" id="GAH00561.1"/>
    </source>
</evidence>
<reference evidence="2" key="1">
    <citation type="journal article" date="2014" name="Front. Microbiol.">
        <title>High frequency of phylogenetically diverse reductive dehalogenase-homologous genes in deep subseafloor sedimentary metagenomes.</title>
        <authorList>
            <person name="Kawai M."/>
            <person name="Futagami T."/>
            <person name="Toyoda A."/>
            <person name="Takaki Y."/>
            <person name="Nishi S."/>
            <person name="Hori S."/>
            <person name="Arai W."/>
            <person name="Tsubouchi T."/>
            <person name="Morono Y."/>
            <person name="Uchiyama I."/>
            <person name="Ito T."/>
            <person name="Fujiyama A."/>
            <person name="Inagaki F."/>
            <person name="Takami H."/>
        </authorList>
    </citation>
    <scope>NUCLEOTIDE SEQUENCE</scope>
    <source>
        <strain evidence="2">Expedition CK06-06</strain>
    </source>
</reference>
<dbReference type="SUPFAM" id="SSF55729">
    <property type="entry name" value="Acyl-CoA N-acyltransferases (Nat)"/>
    <property type="match status" value="1"/>
</dbReference>
<feature type="domain" description="BioF2-like acetyltransferase" evidence="1">
    <location>
        <begin position="2"/>
        <end position="53"/>
    </location>
</feature>
<dbReference type="InterPro" id="IPR038740">
    <property type="entry name" value="BioF2-like_GNAT_dom"/>
</dbReference>
<accession>X1BXN9</accession>
<protein>
    <recommendedName>
        <fullName evidence="1">BioF2-like acetyltransferase domain-containing protein</fullName>
    </recommendedName>
</protein>
<comment type="caution">
    <text evidence="2">The sequence shown here is derived from an EMBL/GenBank/DDBJ whole genome shotgun (WGS) entry which is preliminary data.</text>
</comment>
<dbReference type="Pfam" id="PF13480">
    <property type="entry name" value="Acetyltransf_6"/>
    <property type="match status" value="1"/>
</dbReference>
<dbReference type="AlphaFoldDB" id="X1BXN9"/>
<evidence type="ECO:0000259" key="1">
    <source>
        <dbReference type="Pfam" id="PF13480"/>
    </source>
</evidence>
<organism evidence="2">
    <name type="scientific">marine sediment metagenome</name>
    <dbReference type="NCBI Taxonomy" id="412755"/>
    <lineage>
        <taxon>unclassified sequences</taxon>
        <taxon>metagenomes</taxon>
        <taxon>ecological metagenomes</taxon>
    </lineage>
</organism>
<sequence>FTNNNHIFLYNMGFDPDYISLSPGIITIAMDIKSAITDGARWYDFLRGDERYKFNLGAKERYTRRLKR</sequence>
<dbReference type="EMBL" id="BART01020138">
    <property type="protein sequence ID" value="GAH00561.1"/>
    <property type="molecule type" value="Genomic_DNA"/>
</dbReference>
<gene>
    <name evidence="2" type="ORF">S01H4_37481</name>
</gene>
<name>X1BXN9_9ZZZZ</name>
<feature type="non-terminal residue" evidence="2">
    <location>
        <position position="1"/>
    </location>
</feature>